<feature type="domain" description="SSD" evidence="10">
    <location>
        <begin position="165"/>
        <end position="327"/>
    </location>
</feature>
<comment type="caution">
    <text evidence="11">The sequence shown here is derived from an EMBL/GenBank/DDBJ whole genome shotgun (WGS) entry which is preliminary data.</text>
</comment>
<dbReference type="EC" id="1.1.1.34" evidence="9"/>
<dbReference type="Gene3D" id="3.90.770.10">
    <property type="entry name" value="3-hydroxy-3-methylglutaryl-coenzyme A Reductase, Chain A, domain 2"/>
    <property type="match status" value="1"/>
</dbReference>
<feature type="transmembrane region" description="Helical" evidence="9">
    <location>
        <begin position="226"/>
        <end position="246"/>
    </location>
</feature>
<dbReference type="InterPro" id="IPR023074">
    <property type="entry name" value="HMG_CoA_Rdtase_cat_sf"/>
</dbReference>
<evidence type="ECO:0000256" key="8">
    <source>
        <dbReference type="ARBA" id="ARBA00023136"/>
    </source>
</evidence>
<dbReference type="GO" id="GO:0015936">
    <property type="term" value="P:coenzyme A metabolic process"/>
    <property type="evidence" value="ECO:0007669"/>
    <property type="project" value="InterPro"/>
</dbReference>
<accession>A0A2T0FHB8</accession>
<dbReference type="NCBIfam" id="TIGR00533">
    <property type="entry name" value="HMG_CoA_R_NADP"/>
    <property type="match status" value="1"/>
</dbReference>
<dbReference type="InterPro" id="IPR023076">
    <property type="entry name" value="HMG_CoA_Rdtase_CS"/>
</dbReference>
<keyword evidence="6 9" id="KW-1133">Transmembrane helix</keyword>
<evidence type="ECO:0000256" key="7">
    <source>
        <dbReference type="ARBA" id="ARBA00023002"/>
    </source>
</evidence>
<keyword evidence="5 9" id="KW-0521">NADP</keyword>
<dbReference type="GO" id="GO:0008299">
    <property type="term" value="P:isoprenoid biosynthetic process"/>
    <property type="evidence" value="ECO:0007669"/>
    <property type="project" value="InterPro"/>
</dbReference>
<protein>
    <recommendedName>
        <fullName evidence="9">3-hydroxy-3-methylglutaryl coenzyme A reductase</fullName>
        <shortName evidence="9">HMG-CoA reductase</shortName>
        <ecNumber evidence="9">1.1.1.34</ecNumber>
    </recommendedName>
</protein>
<dbReference type="PRINTS" id="PR00071">
    <property type="entry name" value="HMGCOARDTASE"/>
</dbReference>
<dbReference type="STRING" id="45607.A0A2T0FHB8"/>
<sequence>MQVTAFARLADKAARWPIQTVVLVSLLVTGVYVAMLDLSVNSFLSPLSRTYLISGPDAWAPTTNFDAKAPRFVGAPLQFASVGASETAVDYVLSLLPEQAVVDEGSILVRPSEYLAWAAKVRSFAVDNGDSVEKWRLRDTYSWVVWVKWCFHHLQDLVGATPIFDLGIVGIAYIAMYYVFFSTWRQARALGSRGFMFVSALISSTFSFMIAYVTVSQAGISVPMRVLLQGVPFFVVVVGFDTKVSFYRECVRVLRKQPEMSPAVIVTSVLNTRGVKLLRDNLIEIAFLSVAVVFRLPDLWEFCAMCALLLVVDVFMLSTFYAALLSIKLSMMRVERNDAIRRALEEDGVSEKAAEQYADAALGTHFSAAAESPILPSWKSSLFKTAFLIAAVLANWLEIYSFPISLWIDSADLREPDVNVFASHILRKDEPALLTLIPALKFVRAQDEGFIHRLWALCREDSSILRSLVAGLALSLVLNGYLLRLIRKQAAVVKVVEKRVPVIVERQQSSEKLSIVTPLETPSAESLPMRSMDDSIALLKAGMANDLTNEELVDLGLSGKLPLYALEKQLGDATRAVVVRRSVVSRLSNTKTLEASKLPWQSYDYDRVLGACCENVIGYMPLPVGVAGPILIDGKEFFLPLATTEGVLVASTMRGCKAINGGGGVTTEILQDGMTRGPCVTFDSLRQAASAKRWLDSEEGLRAMRKAFESTSRFAKLASIKTALAGTLLFIRFRARTGDAMGMNMISKGVERALQAMAEEHGYEDMSVVSVSGNYCTDKKASALNWIDGRGKSVVAEATVPAALVQKVLKTTVDDLVELNTSKNLIGSAMAGVVGGYNAHAANLVAAIFLATGQDPAQVVEGSNCMTLMANVDGNLQISVTMPSLEVGTIGGGTILEPQAAMLDMLGVKGPHAENPGENARQLARVVASGVLAGELSLCSALAAGHLVKSHMAHNRKAPAK</sequence>
<dbReference type="GO" id="GO:0005789">
    <property type="term" value="C:endoplasmic reticulum membrane"/>
    <property type="evidence" value="ECO:0007669"/>
    <property type="project" value="UniProtKB-SubCell"/>
</dbReference>
<organism evidence="11 12">
    <name type="scientific">Wickerhamiella sorbophila</name>
    <dbReference type="NCBI Taxonomy" id="45607"/>
    <lineage>
        <taxon>Eukaryota</taxon>
        <taxon>Fungi</taxon>
        <taxon>Dikarya</taxon>
        <taxon>Ascomycota</taxon>
        <taxon>Saccharomycotina</taxon>
        <taxon>Dipodascomycetes</taxon>
        <taxon>Dipodascales</taxon>
        <taxon>Trichomonascaceae</taxon>
        <taxon>Wickerhamiella</taxon>
    </lineage>
</organism>
<reference evidence="11 12" key="1">
    <citation type="submission" date="2017-04" db="EMBL/GenBank/DDBJ databases">
        <title>Genome sequencing of [Candida] sorbophila.</title>
        <authorList>
            <person name="Ahn J.O."/>
        </authorList>
    </citation>
    <scope>NUCLEOTIDE SEQUENCE [LARGE SCALE GENOMIC DNA]</scope>
    <source>
        <strain evidence="11 12">DS02</strain>
    </source>
</reference>
<evidence type="ECO:0000256" key="9">
    <source>
        <dbReference type="RuleBase" id="RU361219"/>
    </source>
</evidence>
<dbReference type="InterPro" id="IPR023282">
    <property type="entry name" value="HMG_CoA_Rdtase_N"/>
</dbReference>
<evidence type="ECO:0000256" key="1">
    <source>
        <dbReference type="ARBA" id="ARBA00004477"/>
    </source>
</evidence>
<dbReference type="InterPro" id="IPR009029">
    <property type="entry name" value="HMG_CoA_Rdtase_sub-bd_dom_sf"/>
</dbReference>
<dbReference type="InterPro" id="IPR004554">
    <property type="entry name" value="HMG_CoA_Rdtase_eu_arc"/>
</dbReference>
<dbReference type="PROSITE" id="PS00066">
    <property type="entry name" value="HMG_COA_REDUCTASE_1"/>
    <property type="match status" value="1"/>
</dbReference>
<keyword evidence="8 9" id="KW-0472">Membrane</keyword>
<dbReference type="InterPro" id="IPR002202">
    <property type="entry name" value="HMG_CoA_Rdtase"/>
</dbReference>
<dbReference type="InterPro" id="IPR000731">
    <property type="entry name" value="SSD"/>
</dbReference>
<evidence type="ECO:0000256" key="5">
    <source>
        <dbReference type="ARBA" id="ARBA00022857"/>
    </source>
</evidence>
<dbReference type="PROSITE" id="PS50156">
    <property type="entry name" value="SSD"/>
    <property type="match status" value="1"/>
</dbReference>
<dbReference type="PROSITE" id="PS01192">
    <property type="entry name" value="HMG_COA_REDUCTASE_3"/>
    <property type="match status" value="1"/>
</dbReference>
<dbReference type="PANTHER" id="PTHR10572:SF24">
    <property type="entry name" value="3-HYDROXY-3-METHYLGLUTARYL-COENZYME A REDUCTASE"/>
    <property type="match status" value="1"/>
</dbReference>
<evidence type="ECO:0000256" key="2">
    <source>
        <dbReference type="ARBA" id="ARBA00007661"/>
    </source>
</evidence>
<dbReference type="Proteomes" id="UP000238350">
    <property type="component" value="Unassembled WGS sequence"/>
</dbReference>
<dbReference type="InterPro" id="IPR009023">
    <property type="entry name" value="HMG_CoA_Rdtase_NAD(P)-bd_sf"/>
</dbReference>
<dbReference type="Gene3D" id="3.30.70.420">
    <property type="entry name" value="Hydroxymethylglutaryl-CoA reductase, class I/II, NAD/NADP-binding domain"/>
    <property type="match status" value="1"/>
</dbReference>
<dbReference type="SUPFAM" id="SSF56542">
    <property type="entry name" value="Substrate-binding domain of HMG-CoA reductase"/>
    <property type="match status" value="1"/>
</dbReference>
<dbReference type="PROSITE" id="PS50065">
    <property type="entry name" value="HMG_COA_REDUCTASE_4"/>
    <property type="match status" value="1"/>
</dbReference>
<dbReference type="GeneID" id="36515744"/>
<dbReference type="FunFam" id="1.10.3270.10:FF:000001">
    <property type="entry name" value="3-hydroxy-3-methylglutaryl coenzyme A reductase"/>
    <property type="match status" value="1"/>
</dbReference>
<comment type="similarity">
    <text evidence="2 9">Belongs to the HMG-CoA reductase family.</text>
</comment>
<proteinExistence type="inferred from homology"/>
<feature type="transmembrane region" description="Helical" evidence="9">
    <location>
        <begin position="194"/>
        <end position="214"/>
    </location>
</feature>
<feature type="transmembrane region" description="Helical" evidence="9">
    <location>
        <begin position="302"/>
        <end position="327"/>
    </location>
</feature>
<comment type="pathway">
    <text evidence="9">Metabolic intermediate biosynthesis; (R)-mevalonate biosynthesis; (R)-mevalonate from acetyl-CoA: step 3/3.</text>
</comment>
<name>A0A2T0FHB8_9ASCO</name>
<dbReference type="Gene3D" id="1.10.3270.10">
    <property type="entry name" value="HMGR, N-terminal domain"/>
    <property type="match status" value="1"/>
</dbReference>
<comment type="subcellular location">
    <subcellularLocation>
        <location evidence="1 9">Endoplasmic reticulum membrane</location>
        <topology evidence="1 9">Multi-pass membrane protein</topology>
    </subcellularLocation>
</comment>
<gene>
    <name evidence="11" type="ORF">B9G98_01996</name>
</gene>
<feature type="transmembrane region" description="Helical" evidence="9">
    <location>
        <begin position="21"/>
        <end position="44"/>
    </location>
</feature>
<evidence type="ECO:0000256" key="3">
    <source>
        <dbReference type="ARBA" id="ARBA00022692"/>
    </source>
</evidence>
<dbReference type="PROSITE" id="PS00318">
    <property type="entry name" value="HMG_COA_REDUCTASE_2"/>
    <property type="match status" value="1"/>
</dbReference>
<evidence type="ECO:0000313" key="12">
    <source>
        <dbReference type="Proteomes" id="UP000238350"/>
    </source>
</evidence>
<dbReference type="GO" id="GO:0006696">
    <property type="term" value="P:ergosterol biosynthetic process"/>
    <property type="evidence" value="ECO:0007669"/>
    <property type="project" value="TreeGrafter"/>
</dbReference>
<dbReference type="UniPathway" id="UPA00058">
    <property type="reaction ID" value="UER00103"/>
</dbReference>
<keyword evidence="7 9" id="KW-0560">Oxidoreductase</keyword>
<evidence type="ECO:0000313" key="11">
    <source>
        <dbReference type="EMBL" id="PRT54376.1"/>
    </source>
</evidence>
<keyword evidence="12" id="KW-1185">Reference proteome</keyword>
<dbReference type="GO" id="GO:0005778">
    <property type="term" value="C:peroxisomal membrane"/>
    <property type="evidence" value="ECO:0007669"/>
    <property type="project" value="TreeGrafter"/>
</dbReference>
<dbReference type="CDD" id="cd00643">
    <property type="entry name" value="HMG-CoA_reductase_classI"/>
    <property type="match status" value="1"/>
</dbReference>
<dbReference type="FunFam" id="3.90.770.10:FF:000001">
    <property type="entry name" value="3-hydroxy-3-methylglutaryl coenzyme A reductase"/>
    <property type="match status" value="1"/>
</dbReference>
<comment type="catalytic activity">
    <reaction evidence="9">
        <text>(R)-mevalonate + 2 NADP(+) + CoA = (3S)-3-hydroxy-3-methylglutaryl-CoA + 2 NADPH + 2 H(+)</text>
        <dbReference type="Rhea" id="RHEA:15989"/>
        <dbReference type="ChEBI" id="CHEBI:15378"/>
        <dbReference type="ChEBI" id="CHEBI:36464"/>
        <dbReference type="ChEBI" id="CHEBI:43074"/>
        <dbReference type="ChEBI" id="CHEBI:57287"/>
        <dbReference type="ChEBI" id="CHEBI:57783"/>
        <dbReference type="ChEBI" id="CHEBI:58349"/>
        <dbReference type="EC" id="1.1.1.34"/>
    </reaction>
</comment>
<evidence type="ECO:0000259" key="10">
    <source>
        <dbReference type="PROSITE" id="PS50156"/>
    </source>
</evidence>
<dbReference type="OrthoDB" id="310654at2759"/>
<dbReference type="Pfam" id="PF12349">
    <property type="entry name" value="Sterol-sensing"/>
    <property type="match status" value="1"/>
</dbReference>
<feature type="transmembrane region" description="Helical" evidence="9">
    <location>
        <begin position="163"/>
        <end position="182"/>
    </location>
</feature>
<dbReference type="EMBL" id="NDIQ01000021">
    <property type="protein sequence ID" value="PRT54376.1"/>
    <property type="molecule type" value="Genomic_DNA"/>
</dbReference>
<dbReference type="SUPFAM" id="SSF55035">
    <property type="entry name" value="NAD-binding domain of HMG-CoA reductase"/>
    <property type="match status" value="1"/>
</dbReference>
<dbReference type="PANTHER" id="PTHR10572">
    <property type="entry name" value="3-HYDROXY-3-METHYLGLUTARYL-COENZYME A REDUCTASE"/>
    <property type="match status" value="1"/>
</dbReference>
<keyword evidence="3 9" id="KW-0812">Transmembrane</keyword>
<dbReference type="RefSeq" id="XP_024664321.1">
    <property type="nucleotide sequence ID" value="XM_024808553.1"/>
</dbReference>
<dbReference type="InterPro" id="IPR053958">
    <property type="entry name" value="HMGCR/SNAP/NPC1-like_SSD"/>
</dbReference>
<dbReference type="AlphaFoldDB" id="A0A2T0FHB8"/>
<dbReference type="Pfam" id="PF00368">
    <property type="entry name" value="HMG-CoA_red"/>
    <property type="match status" value="1"/>
</dbReference>
<dbReference type="GO" id="GO:0004420">
    <property type="term" value="F:hydroxymethylglutaryl-CoA reductase (NADPH) activity"/>
    <property type="evidence" value="ECO:0007669"/>
    <property type="project" value="UniProtKB-EC"/>
</dbReference>
<evidence type="ECO:0000256" key="6">
    <source>
        <dbReference type="ARBA" id="ARBA00022989"/>
    </source>
</evidence>
<evidence type="ECO:0000256" key="4">
    <source>
        <dbReference type="ARBA" id="ARBA00022824"/>
    </source>
</evidence>
<keyword evidence="4 9" id="KW-0256">Endoplasmic reticulum</keyword>
<dbReference type="FunFam" id="3.30.70.420:FF:000001">
    <property type="entry name" value="3-hydroxy-3-methylglutaryl coenzyme A reductase"/>
    <property type="match status" value="1"/>
</dbReference>